<dbReference type="RefSeq" id="WP_106564334.1">
    <property type="nucleotide sequence ID" value="NZ_PYAU01000001.1"/>
</dbReference>
<reference evidence="8 10" key="1">
    <citation type="submission" date="2018-03" db="EMBL/GenBank/DDBJ databases">
        <title>Genomic Encyclopedia of Archaeal and Bacterial Type Strains, Phase II (KMG-II): from individual species to whole genera.</title>
        <authorList>
            <person name="Goeker M."/>
        </authorList>
    </citation>
    <scope>NUCLEOTIDE SEQUENCE [LARGE SCALE GENOMIC DNA]</scope>
    <source>
        <strain evidence="8 10">DSM 21548</strain>
    </source>
</reference>
<evidence type="ECO:0000259" key="7">
    <source>
        <dbReference type="Pfam" id="PF01029"/>
    </source>
</evidence>
<dbReference type="EMBL" id="RZGY01000001">
    <property type="protein sequence ID" value="RUQ86122.1"/>
    <property type="molecule type" value="Genomic_DNA"/>
</dbReference>
<proteinExistence type="inferred from homology"/>
<dbReference type="PANTHER" id="PTHR11078">
    <property type="entry name" value="N UTILIZATION SUBSTANCE PROTEIN B-RELATED"/>
    <property type="match status" value="1"/>
</dbReference>
<evidence type="ECO:0000313" key="8">
    <source>
        <dbReference type="EMBL" id="PSL39477.1"/>
    </source>
</evidence>
<dbReference type="InterPro" id="IPR006027">
    <property type="entry name" value="NusB_RsmB_TIM44"/>
</dbReference>
<dbReference type="CDD" id="cd00619">
    <property type="entry name" value="Terminator_NusB"/>
    <property type="match status" value="1"/>
</dbReference>
<evidence type="ECO:0000256" key="6">
    <source>
        <dbReference type="HAMAP-Rule" id="MF_00073"/>
    </source>
</evidence>
<dbReference type="HAMAP" id="MF_00073">
    <property type="entry name" value="NusB"/>
    <property type="match status" value="1"/>
</dbReference>
<dbReference type="InterPro" id="IPR035926">
    <property type="entry name" value="NusB-like_sf"/>
</dbReference>
<dbReference type="Gene3D" id="1.10.940.10">
    <property type="entry name" value="NusB-like"/>
    <property type="match status" value="1"/>
</dbReference>
<dbReference type="Proteomes" id="UP000268291">
    <property type="component" value="Unassembled WGS sequence"/>
</dbReference>
<dbReference type="SUPFAM" id="SSF48013">
    <property type="entry name" value="NusB-like"/>
    <property type="match status" value="1"/>
</dbReference>
<dbReference type="GO" id="GO:0003723">
    <property type="term" value="F:RNA binding"/>
    <property type="evidence" value="ECO:0007669"/>
    <property type="project" value="UniProtKB-UniRule"/>
</dbReference>
<dbReference type="AlphaFoldDB" id="A0A2P8GZT2"/>
<evidence type="ECO:0000256" key="3">
    <source>
        <dbReference type="ARBA" id="ARBA00022884"/>
    </source>
</evidence>
<feature type="domain" description="NusB/RsmB/TIM44" evidence="7">
    <location>
        <begin position="6"/>
        <end position="133"/>
    </location>
</feature>
<dbReference type="EMBL" id="PYAU01000001">
    <property type="protein sequence ID" value="PSL39477.1"/>
    <property type="molecule type" value="Genomic_DNA"/>
</dbReference>
<gene>
    <name evidence="6 9" type="primary">nusB</name>
    <name evidence="8" type="ORF">CLV49_3117</name>
    <name evidence="9" type="ORF">ELQ93_03670</name>
</gene>
<name>A0A2P8GZT2_9MICO</name>
<accession>A0A2P8GZT2</accession>
<evidence type="ECO:0000313" key="10">
    <source>
        <dbReference type="Proteomes" id="UP000241203"/>
    </source>
</evidence>
<dbReference type="InterPro" id="IPR011605">
    <property type="entry name" value="NusB_fam"/>
</dbReference>
<evidence type="ECO:0000313" key="9">
    <source>
        <dbReference type="EMBL" id="RUQ86122.1"/>
    </source>
</evidence>
<protein>
    <recommendedName>
        <fullName evidence="6">Transcription antitermination protein NusB</fullName>
    </recommendedName>
    <alternativeName>
        <fullName evidence="6">Antitermination factor NusB</fullName>
    </alternativeName>
</protein>
<dbReference type="Pfam" id="PF01029">
    <property type="entry name" value="NusB"/>
    <property type="match status" value="1"/>
</dbReference>
<keyword evidence="3 6" id="KW-0694">RNA-binding</keyword>
<comment type="caution">
    <text evidence="8">The sequence shown here is derived from an EMBL/GenBank/DDBJ whole genome shotgun (WGS) entry which is preliminary data.</text>
</comment>
<dbReference type="NCBIfam" id="TIGR01951">
    <property type="entry name" value="nusB"/>
    <property type="match status" value="1"/>
</dbReference>
<evidence type="ECO:0000256" key="5">
    <source>
        <dbReference type="ARBA" id="ARBA00023163"/>
    </source>
</evidence>
<comment type="function">
    <text evidence="6">Involved in transcription antitermination. Required for transcription of ribosomal RNA (rRNA) genes. Binds specifically to the boxA antiterminator sequence of the ribosomal RNA (rrn) operons.</text>
</comment>
<keyword evidence="5 6" id="KW-0804">Transcription</keyword>
<dbReference type="PANTHER" id="PTHR11078:SF3">
    <property type="entry name" value="ANTITERMINATION NUSB DOMAIN-CONTAINING PROTEIN"/>
    <property type="match status" value="1"/>
</dbReference>
<evidence type="ECO:0000313" key="11">
    <source>
        <dbReference type="Proteomes" id="UP000268291"/>
    </source>
</evidence>
<dbReference type="GO" id="GO:0005829">
    <property type="term" value="C:cytosol"/>
    <property type="evidence" value="ECO:0007669"/>
    <property type="project" value="TreeGrafter"/>
</dbReference>
<organism evidence="8 10">
    <name type="scientific">Labedella gwakjiensis</name>
    <dbReference type="NCBI Taxonomy" id="390269"/>
    <lineage>
        <taxon>Bacteria</taxon>
        <taxon>Bacillati</taxon>
        <taxon>Actinomycetota</taxon>
        <taxon>Actinomycetes</taxon>
        <taxon>Micrococcales</taxon>
        <taxon>Microbacteriaceae</taxon>
        <taxon>Labedella</taxon>
    </lineage>
</organism>
<evidence type="ECO:0000256" key="1">
    <source>
        <dbReference type="ARBA" id="ARBA00005952"/>
    </source>
</evidence>
<evidence type="ECO:0000256" key="4">
    <source>
        <dbReference type="ARBA" id="ARBA00023015"/>
    </source>
</evidence>
<dbReference type="GO" id="GO:0006353">
    <property type="term" value="P:DNA-templated transcription termination"/>
    <property type="evidence" value="ECO:0007669"/>
    <property type="project" value="UniProtKB-UniRule"/>
</dbReference>
<keyword evidence="2 6" id="KW-0889">Transcription antitermination</keyword>
<comment type="similarity">
    <text evidence="1 6">Belongs to the NusB family.</text>
</comment>
<keyword evidence="4 6" id="KW-0805">Transcription regulation</keyword>
<keyword evidence="11" id="KW-1185">Reference proteome</keyword>
<sequence>MGARTKARKRALDILYSADVRRITPAEALSAEAGRAASEPDRAASWLYARDIVDGVIDNQVEIDEQIETFSQGWSLERMPAIDRAILRIGVWEVLFNEEIPTGVAIDEAVEAAKEYSTDDSPSFINGLLGRIAQQAS</sequence>
<dbReference type="Proteomes" id="UP000241203">
    <property type="component" value="Unassembled WGS sequence"/>
</dbReference>
<reference evidence="9 11" key="2">
    <citation type="submission" date="2018-12" db="EMBL/GenBank/DDBJ databases">
        <authorList>
            <person name="hu s."/>
            <person name="Xu Y."/>
            <person name="Xu B."/>
            <person name="Li F."/>
        </authorList>
    </citation>
    <scope>NUCLEOTIDE SEQUENCE [LARGE SCALE GENOMIC DNA]</scope>
    <source>
        <strain evidence="9 11">KSW2-17</strain>
    </source>
</reference>
<dbReference type="OrthoDB" id="3528057at2"/>
<evidence type="ECO:0000256" key="2">
    <source>
        <dbReference type="ARBA" id="ARBA00022814"/>
    </source>
</evidence>
<dbReference type="GO" id="GO:0031564">
    <property type="term" value="P:transcription antitermination"/>
    <property type="evidence" value="ECO:0007669"/>
    <property type="project" value="UniProtKB-KW"/>
</dbReference>